<evidence type="ECO:0000256" key="1">
    <source>
        <dbReference type="SAM" id="MobiDB-lite"/>
    </source>
</evidence>
<reference evidence="2" key="1">
    <citation type="submission" date="2021-03" db="EMBL/GenBank/DDBJ databases">
        <title>Draft genome sequence of rust myrtle Austropuccinia psidii MF-1, a brazilian biotype.</title>
        <authorList>
            <person name="Quecine M.C."/>
            <person name="Pachon D.M.R."/>
            <person name="Bonatelli M.L."/>
            <person name="Correr F.H."/>
            <person name="Franceschini L.M."/>
            <person name="Leite T.F."/>
            <person name="Margarido G.R.A."/>
            <person name="Almeida C.A."/>
            <person name="Ferrarezi J.A."/>
            <person name="Labate C.A."/>
        </authorList>
    </citation>
    <scope>NUCLEOTIDE SEQUENCE</scope>
    <source>
        <strain evidence="2">MF-1</strain>
    </source>
</reference>
<evidence type="ECO:0000313" key="3">
    <source>
        <dbReference type="Proteomes" id="UP000765509"/>
    </source>
</evidence>
<feature type="region of interest" description="Disordered" evidence="1">
    <location>
        <begin position="66"/>
        <end position="92"/>
    </location>
</feature>
<feature type="compositionally biased region" description="Polar residues" evidence="1">
    <location>
        <begin position="68"/>
        <end position="83"/>
    </location>
</feature>
<accession>A0A9Q3HPS8</accession>
<dbReference type="Proteomes" id="UP000765509">
    <property type="component" value="Unassembled WGS sequence"/>
</dbReference>
<keyword evidence="3" id="KW-1185">Reference proteome</keyword>
<evidence type="ECO:0000313" key="2">
    <source>
        <dbReference type="EMBL" id="MBW0510819.1"/>
    </source>
</evidence>
<dbReference type="AlphaFoldDB" id="A0A9Q3HPS8"/>
<organism evidence="2 3">
    <name type="scientific">Austropuccinia psidii MF-1</name>
    <dbReference type="NCBI Taxonomy" id="1389203"/>
    <lineage>
        <taxon>Eukaryota</taxon>
        <taxon>Fungi</taxon>
        <taxon>Dikarya</taxon>
        <taxon>Basidiomycota</taxon>
        <taxon>Pucciniomycotina</taxon>
        <taxon>Pucciniomycetes</taxon>
        <taxon>Pucciniales</taxon>
        <taxon>Sphaerophragmiaceae</taxon>
        <taxon>Austropuccinia</taxon>
    </lineage>
</organism>
<proteinExistence type="predicted"/>
<comment type="caution">
    <text evidence="2">The sequence shown here is derived from an EMBL/GenBank/DDBJ whole genome shotgun (WGS) entry which is preliminary data.</text>
</comment>
<sequence length="113" mass="13034">MSSYLHMKSFLAQEKIIELLGGWSPLPCKDKVKKINNWLKNQILSSKDQKKEMEINPYLDKELPAASKNIQTSSRTVQIQAQRTSEKPERCQYQSRQVQLAQTLPTSVQESQI</sequence>
<dbReference type="EMBL" id="AVOT02021782">
    <property type="protein sequence ID" value="MBW0510819.1"/>
    <property type="molecule type" value="Genomic_DNA"/>
</dbReference>
<gene>
    <name evidence="2" type="ORF">O181_050534</name>
</gene>
<protein>
    <submittedName>
        <fullName evidence="2">Uncharacterized protein</fullName>
    </submittedName>
</protein>
<name>A0A9Q3HPS8_9BASI</name>